<comment type="caution">
    <text evidence="1">The sequence shown here is derived from an EMBL/GenBank/DDBJ whole genome shotgun (WGS) entry which is preliminary data.</text>
</comment>
<evidence type="ECO:0000313" key="2">
    <source>
        <dbReference type="Proteomes" id="UP000030170"/>
    </source>
</evidence>
<dbReference type="EMBL" id="JJML01000017">
    <property type="protein sequence ID" value="KGF72895.1"/>
    <property type="molecule type" value="Genomic_DNA"/>
</dbReference>
<protein>
    <submittedName>
        <fullName evidence="1">Uncharacterized protein</fullName>
    </submittedName>
</protein>
<name>A0A098TKN4_9CYAN</name>
<keyword evidence="2" id="KW-1185">Reference proteome</keyword>
<proteinExistence type="predicted"/>
<dbReference type="OrthoDB" id="1434485at2"/>
<dbReference type="AlphaFoldDB" id="A0A098TKN4"/>
<reference evidence="1 2" key="1">
    <citation type="journal article" date="2014" name="Mol. Ecol.">
        <title>Evolution of Synechococcus.</title>
        <authorList>
            <person name="Dvorak P."/>
            <person name="Casamatta D."/>
            <person name="Hasler P."/>
            <person name="Poulickova A."/>
            <person name="Ondrej V."/>
            <person name="Sanges R."/>
        </authorList>
    </citation>
    <scope>NUCLEOTIDE SEQUENCE [LARGE SCALE GENOMIC DNA]</scope>
    <source>
        <strain evidence="1 2">CAUP A 1101</strain>
    </source>
</reference>
<accession>A0A098TKN4</accession>
<evidence type="ECO:0000313" key="1">
    <source>
        <dbReference type="EMBL" id="KGF72895.1"/>
    </source>
</evidence>
<gene>
    <name evidence="1" type="ORF">DO97_04120</name>
</gene>
<dbReference type="STRING" id="1497020.DO97_04120"/>
<organism evidence="1 2">
    <name type="scientific">Neosynechococcus sphagnicola sy1</name>
    <dbReference type="NCBI Taxonomy" id="1497020"/>
    <lineage>
        <taxon>Bacteria</taxon>
        <taxon>Bacillati</taxon>
        <taxon>Cyanobacteriota</taxon>
        <taxon>Cyanophyceae</taxon>
        <taxon>Neosynechococcales</taxon>
        <taxon>Neosynechococcaceae</taxon>
        <taxon>Neosynechococcus</taxon>
    </lineage>
</organism>
<sequence length="277" mass="32372">MEMERFPARIHILLASNAPIGVVIRRGPSKQVCTLLWDRCRDQFTLAQWLKGRIYERRSDLSPDGKYMIYFAMNGHWSSETKGSWTAISRAPWLRAIALFSKGDCWHGGGLFTGDRAYWLNDGYGHCLLQDASEVHRDTRYQVLESYGGECPGVYYLRLQRDGWTYLQRDQLAKRKHLDIFEKPLKNGWMLRKIAHAEVGAPPGKGCYWDEHELEHLTAGVLLKFPTWEWADWDRNRLVWAAEGCLYTGYLRSHQLKDMTLIYDFNDLKFEPRCAPY</sequence>
<dbReference type="Proteomes" id="UP000030170">
    <property type="component" value="Unassembled WGS sequence"/>
</dbReference>